<keyword evidence="2" id="KW-0325">Glycoprotein</keyword>
<dbReference type="Pfam" id="PF02298">
    <property type="entry name" value="Cu_bind_like"/>
    <property type="match status" value="1"/>
</dbReference>
<dbReference type="SUPFAM" id="SSF49503">
    <property type="entry name" value="Cupredoxins"/>
    <property type="match status" value="1"/>
</dbReference>
<feature type="signal peptide" evidence="3">
    <location>
        <begin position="1"/>
        <end position="24"/>
    </location>
</feature>
<feature type="chain" id="PRO_5008051947" description="Phytocyanin domain-containing protein" evidence="3">
    <location>
        <begin position="25"/>
        <end position="178"/>
    </location>
</feature>
<evidence type="ECO:0000259" key="4">
    <source>
        <dbReference type="PROSITE" id="PS51485"/>
    </source>
</evidence>
<dbReference type="InterPro" id="IPR039391">
    <property type="entry name" value="Phytocyanin-like"/>
</dbReference>
<dbReference type="EMBL" id="LVLJ01003327">
    <property type="protein sequence ID" value="OAE21865.1"/>
    <property type="molecule type" value="Genomic_DNA"/>
</dbReference>
<dbReference type="Proteomes" id="UP000077202">
    <property type="component" value="Unassembled WGS sequence"/>
</dbReference>
<dbReference type="GO" id="GO:0005886">
    <property type="term" value="C:plasma membrane"/>
    <property type="evidence" value="ECO:0007669"/>
    <property type="project" value="TreeGrafter"/>
</dbReference>
<dbReference type="CDD" id="cd04216">
    <property type="entry name" value="Phytocyanin"/>
    <property type="match status" value="1"/>
</dbReference>
<dbReference type="PANTHER" id="PTHR33021:SF193">
    <property type="entry name" value="OS06G0218600 PROTEIN"/>
    <property type="match status" value="1"/>
</dbReference>
<dbReference type="InterPro" id="IPR008972">
    <property type="entry name" value="Cupredoxin"/>
</dbReference>
<dbReference type="AlphaFoldDB" id="A0A176VPF8"/>
<evidence type="ECO:0000313" key="5">
    <source>
        <dbReference type="EMBL" id="OAE21865.1"/>
    </source>
</evidence>
<keyword evidence="1" id="KW-1015">Disulfide bond</keyword>
<feature type="domain" description="Phytocyanin" evidence="4">
    <location>
        <begin position="25"/>
        <end position="133"/>
    </location>
</feature>
<gene>
    <name evidence="5" type="ORF">AXG93_1998s1020</name>
</gene>
<proteinExistence type="predicted"/>
<dbReference type="Gene3D" id="2.60.40.420">
    <property type="entry name" value="Cupredoxins - blue copper proteins"/>
    <property type="match status" value="1"/>
</dbReference>
<accession>A0A176VPF8</accession>
<dbReference type="InterPro" id="IPR003245">
    <property type="entry name" value="Phytocyanin_dom"/>
</dbReference>
<evidence type="ECO:0000256" key="3">
    <source>
        <dbReference type="SAM" id="SignalP"/>
    </source>
</evidence>
<dbReference type="PROSITE" id="PS51485">
    <property type="entry name" value="PHYTOCYANIN"/>
    <property type="match status" value="1"/>
</dbReference>
<dbReference type="PANTHER" id="PTHR33021">
    <property type="entry name" value="BLUE COPPER PROTEIN"/>
    <property type="match status" value="1"/>
</dbReference>
<evidence type="ECO:0000256" key="1">
    <source>
        <dbReference type="ARBA" id="ARBA00023157"/>
    </source>
</evidence>
<evidence type="ECO:0000313" key="6">
    <source>
        <dbReference type="Proteomes" id="UP000077202"/>
    </source>
</evidence>
<protein>
    <recommendedName>
        <fullName evidence="4">Phytocyanin domain-containing protein</fullName>
    </recommendedName>
</protein>
<organism evidence="5 6">
    <name type="scientific">Marchantia polymorpha subsp. ruderalis</name>
    <dbReference type="NCBI Taxonomy" id="1480154"/>
    <lineage>
        <taxon>Eukaryota</taxon>
        <taxon>Viridiplantae</taxon>
        <taxon>Streptophyta</taxon>
        <taxon>Embryophyta</taxon>
        <taxon>Marchantiophyta</taxon>
        <taxon>Marchantiopsida</taxon>
        <taxon>Marchantiidae</taxon>
        <taxon>Marchantiales</taxon>
        <taxon>Marchantiaceae</taxon>
        <taxon>Marchantia</taxon>
    </lineage>
</organism>
<keyword evidence="6" id="KW-1185">Reference proteome</keyword>
<dbReference type="FunFam" id="2.60.40.420:FF:000034">
    <property type="entry name" value="Cupredoxin superfamily protein"/>
    <property type="match status" value="1"/>
</dbReference>
<reference evidence="5" key="1">
    <citation type="submission" date="2016-03" db="EMBL/GenBank/DDBJ databases">
        <title>Mechanisms controlling the formation of the plant cell surface in tip-growing cells are functionally conserved among land plants.</title>
        <authorList>
            <person name="Honkanen S."/>
            <person name="Jones V.A."/>
            <person name="Morieri G."/>
            <person name="Champion C."/>
            <person name="Hetherington A.J."/>
            <person name="Kelly S."/>
            <person name="Saint-Marcoux D."/>
            <person name="Proust H."/>
            <person name="Prescott H."/>
            <person name="Dolan L."/>
        </authorList>
    </citation>
    <scope>NUCLEOTIDE SEQUENCE [LARGE SCALE GENOMIC DNA]</scope>
    <source>
        <tissue evidence="5">Whole gametophyte</tissue>
    </source>
</reference>
<sequence length="178" mass="19028">METRATRTAIVALSVLLIFPGALASVYSVGGSSIGQLEVNWVVPNGTINYSNWASNFTIHVGDSLYFKYNPNYHNVVKVNSTMYALCDSSHYLQVWDTGDTTVFIQEPGMHYFICGAPTHCQKAQAFSILALPAVGPPPPPPGSNPGFISPPASAATDVHVLRGILTLSLAVLFATCL</sequence>
<evidence type="ECO:0000256" key="2">
    <source>
        <dbReference type="ARBA" id="ARBA00023180"/>
    </source>
</evidence>
<dbReference type="GO" id="GO:0009055">
    <property type="term" value="F:electron transfer activity"/>
    <property type="evidence" value="ECO:0007669"/>
    <property type="project" value="InterPro"/>
</dbReference>
<keyword evidence="3" id="KW-0732">Signal</keyword>
<comment type="caution">
    <text evidence="5">The sequence shown here is derived from an EMBL/GenBank/DDBJ whole genome shotgun (WGS) entry which is preliminary data.</text>
</comment>
<name>A0A176VPF8_MARPO</name>